<evidence type="ECO:0000313" key="2">
    <source>
        <dbReference type="EMBL" id="KAK3856542.1"/>
    </source>
</evidence>
<keyword evidence="3" id="KW-1185">Reference proteome</keyword>
<comment type="caution">
    <text evidence="2">The sequence shown here is derived from an EMBL/GenBank/DDBJ whole genome shotgun (WGS) entry which is preliminary data.</text>
</comment>
<organism evidence="2 3">
    <name type="scientific">Petrolisthes cinctipes</name>
    <name type="common">Flat porcelain crab</name>
    <dbReference type="NCBI Taxonomy" id="88211"/>
    <lineage>
        <taxon>Eukaryota</taxon>
        <taxon>Metazoa</taxon>
        <taxon>Ecdysozoa</taxon>
        <taxon>Arthropoda</taxon>
        <taxon>Crustacea</taxon>
        <taxon>Multicrustacea</taxon>
        <taxon>Malacostraca</taxon>
        <taxon>Eumalacostraca</taxon>
        <taxon>Eucarida</taxon>
        <taxon>Decapoda</taxon>
        <taxon>Pleocyemata</taxon>
        <taxon>Anomura</taxon>
        <taxon>Galatheoidea</taxon>
        <taxon>Porcellanidae</taxon>
        <taxon>Petrolisthes</taxon>
    </lineage>
</organism>
<feature type="region of interest" description="Disordered" evidence="1">
    <location>
        <begin position="15"/>
        <end position="40"/>
    </location>
</feature>
<evidence type="ECO:0000313" key="3">
    <source>
        <dbReference type="Proteomes" id="UP001286313"/>
    </source>
</evidence>
<dbReference type="EMBL" id="JAWQEG010005851">
    <property type="protein sequence ID" value="KAK3856542.1"/>
    <property type="molecule type" value="Genomic_DNA"/>
</dbReference>
<dbReference type="AlphaFoldDB" id="A0AAE1EL98"/>
<gene>
    <name evidence="2" type="ORF">Pcinc_037135</name>
</gene>
<reference evidence="2" key="1">
    <citation type="submission" date="2023-10" db="EMBL/GenBank/DDBJ databases">
        <title>Genome assemblies of two species of porcelain crab, Petrolisthes cinctipes and Petrolisthes manimaculis (Anomura: Porcellanidae).</title>
        <authorList>
            <person name="Angst P."/>
        </authorList>
    </citation>
    <scope>NUCLEOTIDE SEQUENCE</scope>
    <source>
        <strain evidence="2">PB745_01</strain>
        <tissue evidence="2">Gill</tissue>
    </source>
</reference>
<protein>
    <submittedName>
        <fullName evidence="2">Uncharacterized protein</fullName>
    </submittedName>
</protein>
<dbReference type="Proteomes" id="UP001286313">
    <property type="component" value="Unassembled WGS sequence"/>
</dbReference>
<proteinExistence type="predicted"/>
<name>A0AAE1EL98_PETCI</name>
<accession>A0AAE1EL98</accession>
<evidence type="ECO:0000256" key="1">
    <source>
        <dbReference type="SAM" id="MobiDB-lite"/>
    </source>
</evidence>
<sequence length="77" mass="8172">MGEAVRGKWVEKGEVSGYPGLAQSPPAPHVSLKKHSSGGDTPHLSDLCLLYSLMKVMTNAAALPSLPKFSDDVNSHK</sequence>